<organism evidence="3 4">
    <name type="scientific">Actinidia rufa</name>
    <dbReference type="NCBI Taxonomy" id="165716"/>
    <lineage>
        <taxon>Eukaryota</taxon>
        <taxon>Viridiplantae</taxon>
        <taxon>Streptophyta</taxon>
        <taxon>Embryophyta</taxon>
        <taxon>Tracheophyta</taxon>
        <taxon>Spermatophyta</taxon>
        <taxon>Magnoliopsida</taxon>
        <taxon>eudicotyledons</taxon>
        <taxon>Gunneridae</taxon>
        <taxon>Pentapetalae</taxon>
        <taxon>asterids</taxon>
        <taxon>Ericales</taxon>
        <taxon>Actinidiaceae</taxon>
        <taxon>Actinidia</taxon>
    </lineage>
</organism>
<feature type="chain" id="PRO_5029516506" description="Transmembrane protein" evidence="2">
    <location>
        <begin position="24"/>
        <end position="90"/>
    </location>
</feature>
<evidence type="ECO:0000313" key="3">
    <source>
        <dbReference type="EMBL" id="GFZ11131.1"/>
    </source>
</evidence>
<evidence type="ECO:0000256" key="1">
    <source>
        <dbReference type="SAM" id="MobiDB-lite"/>
    </source>
</evidence>
<protein>
    <recommendedName>
        <fullName evidence="5">Transmembrane protein</fullName>
    </recommendedName>
</protein>
<evidence type="ECO:0008006" key="5">
    <source>
        <dbReference type="Google" id="ProtNLM"/>
    </source>
</evidence>
<feature type="region of interest" description="Disordered" evidence="1">
    <location>
        <begin position="45"/>
        <end position="64"/>
    </location>
</feature>
<keyword evidence="2" id="KW-0732">Signal</keyword>
<dbReference type="AlphaFoldDB" id="A0A7J0GK64"/>
<comment type="caution">
    <text evidence="3">The sequence shown here is derived from an EMBL/GenBank/DDBJ whole genome shotgun (WGS) entry which is preliminary data.</text>
</comment>
<dbReference type="Proteomes" id="UP000585474">
    <property type="component" value="Unassembled WGS sequence"/>
</dbReference>
<gene>
    <name evidence="3" type="ORF">Acr_22g0005290</name>
</gene>
<accession>A0A7J0GK64</accession>
<reference evidence="3 4" key="1">
    <citation type="submission" date="2019-07" db="EMBL/GenBank/DDBJ databases">
        <title>De Novo Assembly of kiwifruit Actinidia rufa.</title>
        <authorList>
            <person name="Sugita-Konishi S."/>
            <person name="Sato K."/>
            <person name="Mori E."/>
            <person name="Abe Y."/>
            <person name="Kisaki G."/>
            <person name="Hamano K."/>
            <person name="Suezawa K."/>
            <person name="Otani M."/>
            <person name="Fukuda T."/>
            <person name="Manabe T."/>
            <person name="Gomi K."/>
            <person name="Tabuchi M."/>
            <person name="Akimitsu K."/>
            <person name="Kataoka I."/>
        </authorList>
    </citation>
    <scope>NUCLEOTIDE SEQUENCE [LARGE SCALE GENOMIC DNA]</scope>
    <source>
        <strain evidence="4">cv. Fuchu</strain>
    </source>
</reference>
<keyword evidence="4" id="KW-1185">Reference proteome</keyword>
<feature type="compositionally biased region" description="Basic residues" evidence="1">
    <location>
        <begin position="52"/>
        <end position="61"/>
    </location>
</feature>
<evidence type="ECO:0000313" key="4">
    <source>
        <dbReference type="Proteomes" id="UP000585474"/>
    </source>
</evidence>
<evidence type="ECO:0000256" key="2">
    <source>
        <dbReference type="SAM" id="SignalP"/>
    </source>
</evidence>
<feature type="signal peptide" evidence="2">
    <location>
        <begin position="1"/>
        <end position="23"/>
    </location>
</feature>
<sequence length="90" mass="10210">MELKPSILALFLLFILLAVPCFSKGGLEVADMDLEIYEIDYRGPETHSYRPPPHRSTHKLSVHQDGTMTHRKFKGLRAGNGESVRHLSHN</sequence>
<dbReference type="EMBL" id="BJWL01000022">
    <property type="protein sequence ID" value="GFZ11131.1"/>
    <property type="molecule type" value="Genomic_DNA"/>
</dbReference>
<proteinExistence type="predicted"/>
<name>A0A7J0GK64_9ERIC</name>
<dbReference type="OrthoDB" id="1932094at2759"/>